<dbReference type="GO" id="GO:0008360">
    <property type="term" value="P:regulation of cell shape"/>
    <property type="evidence" value="ECO:0007669"/>
    <property type="project" value="UniProtKB-UniRule"/>
</dbReference>
<gene>
    <name evidence="11" type="ordered locus">Plabr_1264</name>
</gene>
<feature type="domain" description="LysM" evidence="9">
    <location>
        <begin position="268"/>
        <end position="311"/>
    </location>
</feature>
<protein>
    <submittedName>
        <fullName evidence="11">ErfK/YbiS/YcfS/YnhG family protein</fullName>
    </submittedName>
</protein>
<evidence type="ECO:0000259" key="10">
    <source>
        <dbReference type="PROSITE" id="PS52029"/>
    </source>
</evidence>
<dbReference type="SUPFAM" id="SSF141523">
    <property type="entry name" value="L,D-transpeptidase catalytic domain-like"/>
    <property type="match status" value="1"/>
</dbReference>
<comment type="similarity">
    <text evidence="2">Belongs to the YkuD family.</text>
</comment>
<dbReference type="SUPFAM" id="SSF54106">
    <property type="entry name" value="LysM domain"/>
    <property type="match status" value="1"/>
</dbReference>
<dbReference type="eggNOG" id="COG1388">
    <property type="taxonomic scope" value="Bacteria"/>
</dbReference>
<dbReference type="PROSITE" id="PS52029">
    <property type="entry name" value="LD_TPASE"/>
    <property type="match status" value="1"/>
</dbReference>
<dbReference type="OrthoDB" id="9787225at2"/>
<keyword evidence="8" id="KW-0812">Transmembrane</keyword>
<dbReference type="PROSITE" id="PS51782">
    <property type="entry name" value="LYSM"/>
    <property type="match status" value="1"/>
</dbReference>
<feature type="domain" description="L,D-TPase catalytic" evidence="10">
    <location>
        <begin position="316"/>
        <end position="435"/>
    </location>
</feature>
<dbReference type="InterPro" id="IPR036779">
    <property type="entry name" value="LysM_dom_sf"/>
</dbReference>
<dbReference type="GO" id="GO:0071972">
    <property type="term" value="F:peptidoglycan L,D-transpeptidase activity"/>
    <property type="evidence" value="ECO:0007669"/>
    <property type="project" value="TreeGrafter"/>
</dbReference>
<feature type="transmembrane region" description="Helical" evidence="8">
    <location>
        <begin position="12"/>
        <end position="33"/>
    </location>
</feature>
<dbReference type="STRING" id="756272.Plabr_1264"/>
<dbReference type="InterPro" id="IPR018392">
    <property type="entry name" value="LysM"/>
</dbReference>
<accession>F0SMQ7</accession>
<sequence>MFQERPYRQRRHSVLSIWSFVGLMAAGLTAWHLELLPFMHPSAADLGLSQVDEADLHPLAFEDMSKDPAAAFEAQLVAHHNEPDATTQQPAPAQMLGEAEPMPQPLAEMPRVEQAHSAPDQNVPVIRTVGYQNEYGIDTAPQQNATPAHDLVYRPDENPVVPQNLPNHQGDTVIQHLGYSEPAGNSGNIIQTAAATYTVTQPAAQAEPAAAPVEPAFQLDPALEADIRELRELSEQYWQQEDLRTEVNPELKRLAEKIYFQPSNHYLPGHKVQPGDQLRVIARNYDVPWQYLARLNRVEPEQIRIGETLKVIQGPFHAVVDISDKTLTVHAHGYYVCSFPVATGRDNATPTGEFPVLNKVENPTWYGPDAVVSANDPNNPLGEHWIDLGNGYGVHGTINQDSIGQAVSNGCVRLRPDDVALVYDLLTTNSKVLIRE</sequence>
<proteinExistence type="inferred from homology"/>
<dbReference type="SMART" id="SM00257">
    <property type="entry name" value="LysM"/>
    <property type="match status" value="1"/>
</dbReference>
<feature type="active site" description="Nucleophile" evidence="7">
    <location>
        <position position="411"/>
    </location>
</feature>
<dbReference type="Proteomes" id="UP000006860">
    <property type="component" value="Chromosome"/>
</dbReference>
<dbReference type="UniPathway" id="UPA00219"/>
<dbReference type="InterPro" id="IPR005490">
    <property type="entry name" value="LD_TPept_cat_dom"/>
</dbReference>
<keyword evidence="12" id="KW-1185">Reference proteome</keyword>
<dbReference type="AlphaFoldDB" id="F0SMQ7"/>
<evidence type="ECO:0000259" key="9">
    <source>
        <dbReference type="PROSITE" id="PS51782"/>
    </source>
</evidence>
<dbReference type="InterPro" id="IPR050979">
    <property type="entry name" value="LD-transpeptidase"/>
</dbReference>
<dbReference type="InterPro" id="IPR038063">
    <property type="entry name" value="Transpep_catalytic_dom"/>
</dbReference>
<keyword evidence="6 7" id="KW-0961">Cell wall biogenesis/degradation</keyword>
<feature type="active site" description="Proton donor/acceptor" evidence="7">
    <location>
        <position position="395"/>
    </location>
</feature>
<dbReference type="Gene3D" id="3.10.350.10">
    <property type="entry name" value="LysM domain"/>
    <property type="match status" value="1"/>
</dbReference>
<keyword evidence="5 7" id="KW-0573">Peptidoglycan synthesis</keyword>
<keyword evidence="3" id="KW-0808">Transferase</keyword>
<evidence type="ECO:0000256" key="4">
    <source>
        <dbReference type="ARBA" id="ARBA00022960"/>
    </source>
</evidence>
<evidence type="ECO:0000256" key="6">
    <source>
        <dbReference type="ARBA" id="ARBA00023316"/>
    </source>
</evidence>
<evidence type="ECO:0000313" key="11">
    <source>
        <dbReference type="EMBL" id="ADY58876.1"/>
    </source>
</evidence>
<evidence type="ECO:0000256" key="2">
    <source>
        <dbReference type="ARBA" id="ARBA00005992"/>
    </source>
</evidence>
<dbReference type="EMBL" id="CP002546">
    <property type="protein sequence ID" value="ADY58876.1"/>
    <property type="molecule type" value="Genomic_DNA"/>
</dbReference>
<dbReference type="GO" id="GO:0005576">
    <property type="term" value="C:extracellular region"/>
    <property type="evidence" value="ECO:0007669"/>
    <property type="project" value="TreeGrafter"/>
</dbReference>
<dbReference type="PANTHER" id="PTHR30582">
    <property type="entry name" value="L,D-TRANSPEPTIDASE"/>
    <property type="match status" value="1"/>
</dbReference>
<dbReference type="Pfam" id="PF03734">
    <property type="entry name" value="YkuD"/>
    <property type="match status" value="1"/>
</dbReference>
<evidence type="ECO:0000256" key="7">
    <source>
        <dbReference type="PROSITE-ProRule" id="PRU01373"/>
    </source>
</evidence>
<evidence type="ECO:0000256" key="1">
    <source>
        <dbReference type="ARBA" id="ARBA00004752"/>
    </source>
</evidence>
<evidence type="ECO:0000256" key="8">
    <source>
        <dbReference type="SAM" id="Phobius"/>
    </source>
</evidence>
<keyword evidence="4 7" id="KW-0133">Cell shape</keyword>
<dbReference type="CDD" id="cd00118">
    <property type="entry name" value="LysM"/>
    <property type="match status" value="1"/>
</dbReference>
<dbReference type="Pfam" id="PF01476">
    <property type="entry name" value="LysM"/>
    <property type="match status" value="1"/>
</dbReference>
<keyword evidence="8" id="KW-0472">Membrane</keyword>
<dbReference type="Gene3D" id="2.40.440.10">
    <property type="entry name" value="L,D-transpeptidase catalytic domain-like"/>
    <property type="match status" value="1"/>
</dbReference>
<dbReference type="eggNOG" id="COG1376">
    <property type="taxonomic scope" value="Bacteria"/>
</dbReference>
<evidence type="ECO:0000256" key="5">
    <source>
        <dbReference type="ARBA" id="ARBA00022984"/>
    </source>
</evidence>
<keyword evidence="8" id="KW-1133">Transmembrane helix</keyword>
<evidence type="ECO:0000256" key="3">
    <source>
        <dbReference type="ARBA" id="ARBA00022679"/>
    </source>
</evidence>
<dbReference type="GO" id="GO:0071555">
    <property type="term" value="P:cell wall organization"/>
    <property type="evidence" value="ECO:0007669"/>
    <property type="project" value="UniProtKB-UniRule"/>
</dbReference>
<dbReference type="GO" id="GO:0016740">
    <property type="term" value="F:transferase activity"/>
    <property type="evidence" value="ECO:0007669"/>
    <property type="project" value="UniProtKB-KW"/>
</dbReference>
<organism evidence="11 12">
    <name type="scientific">Rubinisphaera brasiliensis (strain ATCC 49424 / DSM 5305 / JCM 21570 / IAM 15109 / NBRC 103401 / IFAM 1448)</name>
    <name type="common">Planctomyces brasiliensis</name>
    <dbReference type="NCBI Taxonomy" id="756272"/>
    <lineage>
        <taxon>Bacteria</taxon>
        <taxon>Pseudomonadati</taxon>
        <taxon>Planctomycetota</taxon>
        <taxon>Planctomycetia</taxon>
        <taxon>Planctomycetales</taxon>
        <taxon>Planctomycetaceae</taxon>
        <taxon>Rubinisphaera</taxon>
    </lineage>
</organism>
<name>F0SMQ7_RUBBR</name>
<dbReference type="CDD" id="cd16913">
    <property type="entry name" value="YkuD_like"/>
    <property type="match status" value="1"/>
</dbReference>
<comment type="pathway">
    <text evidence="1 7">Cell wall biogenesis; peptidoglycan biosynthesis.</text>
</comment>
<dbReference type="GO" id="GO:0018104">
    <property type="term" value="P:peptidoglycan-protein cross-linking"/>
    <property type="evidence" value="ECO:0007669"/>
    <property type="project" value="TreeGrafter"/>
</dbReference>
<evidence type="ECO:0000313" key="12">
    <source>
        <dbReference type="Proteomes" id="UP000006860"/>
    </source>
</evidence>
<dbReference type="RefSeq" id="WP_013627608.1">
    <property type="nucleotide sequence ID" value="NC_015174.1"/>
</dbReference>
<reference evidence="12" key="1">
    <citation type="submission" date="2011-02" db="EMBL/GenBank/DDBJ databases">
        <title>The complete genome of Planctomyces brasiliensis DSM 5305.</title>
        <authorList>
            <person name="Lucas S."/>
            <person name="Copeland A."/>
            <person name="Lapidus A."/>
            <person name="Bruce D."/>
            <person name="Goodwin L."/>
            <person name="Pitluck S."/>
            <person name="Kyrpides N."/>
            <person name="Mavromatis K."/>
            <person name="Pagani I."/>
            <person name="Ivanova N."/>
            <person name="Ovchinnikova G."/>
            <person name="Lu M."/>
            <person name="Detter J.C."/>
            <person name="Han C."/>
            <person name="Land M."/>
            <person name="Hauser L."/>
            <person name="Markowitz V."/>
            <person name="Cheng J.-F."/>
            <person name="Hugenholtz P."/>
            <person name="Woyke T."/>
            <person name="Wu D."/>
            <person name="Tindall B."/>
            <person name="Pomrenke H.G."/>
            <person name="Brambilla E."/>
            <person name="Klenk H.-P."/>
            <person name="Eisen J.A."/>
        </authorList>
    </citation>
    <scope>NUCLEOTIDE SEQUENCE [LARGE SCALE GENOMIC DNA]</scope>
    <source>
        <strain evidence="12">ATCC 49424 / DSM 5305 / JCM 21570 / NBRC 103401 / IFAM 1448</strain>
    </source>
</reference>
<dbReference type="HOGENOM" id="CLU_628338_0_0_0"/>
<dbReference type="KEGG" id="pbs:Plabr_1264"/>